<dbReference type="Pfam" id="PF02151">
    <property type="entry name" value="UVR"/>
    <property type="match status" value="1"/>
</dbReference>
<dbReference type="GO" id="GO:0009380">
    <property type="term" value="C:excinuclease repair complex"/>
    <property type="evidence" value="ECO:0007669"/>
    <property type="project" value="InterPro"/>
</dbReference>
<name>A0A831WCV9_9GAMM</name>
<dbReference type="GO" id="GO:0005737">
    <property type="term" value="C:cytoplasm"/>
    <property type="evidence" value="ECO:0007669"/>
    <property type="project" value="UniProtKB-SubCell"/>
</dbReference>
<dbReference type="EMBL" id="DRLF01000203">
    <property type="protein sequence ID" value="HEC06319.1"/>
    <property type="molecule type" value="Genomic_DNA"/>
</dbReference>
<dbReference type="InterPro" id="IPR001162">
    <property type="entry name" value="UvrC_RNase_H_dom"/>
</dbReference>
<keyword evidence="3 13" id="KW-0227">DNA damage</keyword>
<keyword evidence="4 13" id="KW-0228">DNA excision</keyword>
<dbReference type="SMART" id="SM00278">
    <property type="entry name" value="HhH1"/>
    <property type="match status" value="2"/>
</dbReference>
<feature type="domain" description="UvrC family homology region profile" evidence="16">
    <location>
        <begin position="254"/>
        <end position="477"/>
    </location>
</feature>
<dbReference type="Gene3D" id="1.10.150.20">
    <property type="entry name" value="5' to 3' exonuclease, C-terminal subdomain"/>
    <property type="match status" value="1"/>
</dbReference>
<dbReference type="InterPro" id="IPR038476">
    <property type="entry name" value="UvrC_RNase_H_dom_sf"/>
</dbReference>
<evidence type="ECO:0000259" key="16">
    <source>
        <dbReference type="PROSITE" id="PS50165"/>
    </source>
</evidence>
<evidence type="ECO:0000256" key="13">
    <source>
        <dbReference type="HAMAP-Rule" id="MF_00203"/>
    </source>
</evidence>
<evidence type="ECO:0000259" key="15">
    <source>
        <dbReference type="PROSITE" id="PS50164"/>
    </source>
</evidence>
<evidence type="ECO:0000256" key="4">
    <source>
        <dbReference type="ARBA" id="ARBA00022769"/>
    </source>
</evidence>
<dbReference type="Pfam" id="PF01541">
    <property type="entry name" value="GIY-YIG"/>
    <property type="match status" value="1"/>
</dbReference>
<dbReference type="InterPro" id="IPR050066">
    <property type="entry name" value="UvrABC_protein_C"/>
</dbReference>
<dbReference type="Gene3D" id="3.40.1440.10">
    <property type="entry name" value="GIY-YIG endonuclease"/>
    <property type="match status" value="1"/>
</dbReference>
<dbReference type="GO" id="GO:0006289">
    <property type="term" value="P:nucleotide-excision repair"/>
    <property type="evidence" value="ECO:0007669"/>
    <property type="project" value="UniProtKB-UniRule"/>
</dbReference>
<dbReference type="AlphaFoldDB" id="A0A831WCV9"/>
<protein>
    <recommendedName>
        <fullName evidence="11 13">UvrABC system protein C</fullName>
        <shortName evidence="13">Protein UvrC</shortName>
    </recommendedName>
    <alternativeName>
        <fullName evidence="12 13">Excinuclease ABC subunit C</fullName>
    </alternativeName>
</protein>
<evidence type="ECO:0000256" key="6">
    <source>
        <dbReference type="ARBA" id="ARBA00023204"/>
    </source>
</evidence>
<dbReference type="CDD" id="cd10434">
    <property type="entry name" value="GIY-YIG_UvrC_Cho"/>
    <property type="match status" value="1"/>
</dbReference>
<comment type="subunit">
    <text evidence="10 13">Interacts with UvrB in an incision complex.</text>
</comment>
<dbReference type="Proteomes" id="UP000886339">
    <property type="component" value="Unassembled WGS sequence"/>
</dbReference>
<dbReference type="FunFam" id="4.10.860.10:FF:000002">
    <property type="entry name" value="UvrABC system protein C"/>
    <property type="match status" value="1"/>
</dbReference>
<dbReference type="SUPFAM" id="SSF82771">
    <property type="entry name" value="GIY-YIG endonuclease"/>
    <property type="match status" value="1"/>
</dbReference>
<gene>
    <name evidence="13 17" type="primary">uvrC</name>
    <name evidence="17" type="ORF">ENJ12_05690</name>
</gene>
<dbReference type="NCBIfam" id="NF001824">
    <property type="entry name" value="PRK00558.1-5"/>
    <property type="match status" value="1"/>
</dbReference>
<evidence type="ECO:0000256" key="7">
    <source>
        <dbReference type="ARBA" id="ARBA00023236"/>
    </source>
</evidence>
<dbReference type="Pfam" id="PF14520">
    <property type="entry name" value="HHH_5"/>
    <property type="match status" value="1"/>
</dbReference>
<dbReference type="FunFam" id="1.10.150.20:FF:000005">
    <property type="entry name" value="UvrABC system protein C"/>
    <property type="match status" value="1"/>
</dbReference>
<dbReference type="InterPro" id="IPR003583">
    <property type="entry name" value="Hlx-hairpin-Hlx_DNA-bd_motif"/>
</dbReference>
<dbReference type="InterPro" id="IPR036876">
    <property type="entry name" value="UVR_dom_sf"/>
</dbReference>
<evidence type="ECO:0000256" key="9">
    <source>
        <dbReference type="ARBA" id="ARBA00061531"/>
    </source>
</evidence>
<keyword evidence="2 13" id="KW-0963">Cytoplasm</keyword>
<evidence type="ECO:0000256" key="11">
    <source>
        <dbReference type="ARBA" id="ARBA00067419"/>
    </source>
</evidence>
<proteinExistence type="inferred from homology"/>
<evidence type="ECO:0000256" key="10">
    <source>
        <dbReference type="ARBA" id="ARBA00062841"/>
    </source>
</evidence>
<dbReference type="Gene3D" id="4.10.860.10">
    <property type="entry name" value="UVR domain"/>
    <property type="match status" value="1"/>
</dbReference>
<dbReference type="InterPro" id="IPR047296">
    <property type="entry name" value="GIY-YIG_UvrC_Cho"/>
</dbReference>
<keyword evidence="6 13" id="KW-0234">DNA repair</keyword>
<dbReference type="PROSITE" id="PS50164">
    <property type="entry name" value="GIY_YIG"/>
    <property type="match status" value="1"/>
</dbReference>
<accession>A0A831WCV9</accession>
<dbReference type="GO" id="GO:0009381">
    <property type="term" value="F:excinuclease ABC activity"/>
    <property type="evidence" value="ECO:0007669"/>
    <property type="project" value="UniProtKB-UniRule"/>
</dbReference>
<dbReference type="Pfam" id="PF22920">
    <property type="entry name" value="UvrC_RNaseH"/>
    <property type="match status" value="1"/>
</dbReference>
<keyword evidence="5 13" id="KW-0267">Excision nuclease</keyword>
<dbReference type="InterPro" id="IPR004791">
    <property type="entry name" value="UvrC"/>
</dbReference>
<dbReference type="SUPFAM" id="SSF46600">
    <property type="entry name" value="C-terminal UvrC-binding domain of UvrB"/>
    <property type="match status" value="1"/>
</dbReference>
<comment type="caution">
    <text evidence="17">The sequence shown here is derived from an EMBL/GenBank/DDBJ whole genome shotgun (WGS) entry which is preliminary data.</text>
</comment>
<dbReference type="SMART" id="SM00465">
    <property type="entry name" value="GIYc"/>
    <property type="match status" value="1"/>
</dbReference>
<dbReference type="FunFam" id="3.40.1440.10:FF:000001">
    <property type="entry name" value="UvrABC system protein C"/>
    <property type="match status" value="1"/>
</dbReference>
<dbReference type="PROSITE" id="PS50151">
    <property type="entry name" value="UVR"/>
    <property type="match status" value="1"/>
</dbReference>
<dbReference type="SUPFAM" id="SSF47781">
    <property type="entry name" value="RuvA domain 2-like"/>
    <property type="match status" value="1"/>
</dbReference>
<dbReference type="InterPro" id="IPR001943">
    <property type="entry name" value="UVR_dom"/>
</dbReference>
<evidence type="ECO:0000259" key="14">
    <source>
        <dbReference type="PROSITE" id="PS50151"/>
    </source>
</evidence>
<evidence type="ECO:0000256" key="1">
    <source>
        <dbReference type="ARBA" id="ARBA00004496"/>
    </source>
</evidence>
<dbReference type="GO" id="GO:0009432">
    <property type="term" value="P:SOS response"/>
    <property type="evidence" value="ECO:0007669"/>
    <property type="project" value="UniProtKB-UniRule"/>
</dbReference>
<dbReference type="InterPro" id="IPR010994">
    <property type="entry name" value="RuvA_2-like"/>
</dbReference>
<reference evidence="17" key="1">
    <citation type="journal article" date="2020" name="mSystems">
        <title>Genome- and Community-Level Interaction Insights into Carbon Utilization and Element Cycling Functions of Hydrothermarchaeota in Hydrothermal Sediment.</title>
        <authorList>
            <person name="Zhou Z."/>
            <person name="Liu Y."/>
            <person name="Xu W."/>
            <person name="Pan J."/>
            <person name="Luo Z.H."/>
            <person name="Li M."/>
        </authorList>
    </citation>
    <scope>NUCLEOTIDE SEQUENCE [LARGE SCALE GENOMIC DNA]</scope>
    <source>
        <strain evidence="17">HyVt-458</strain>
    </source>
</reference>
<dbReference type="FunFam" id="3.30.420.340:FF:000001">
    <property type="entry name" value="UvrABC system protein C"/>
    <property type="match status" value="1"/>
</dbReference>
<dbReference type="HAMAP" id="MF_00203">
    <property type="entry name" value="UvrC"/>
    <property type="match status" value="1"/>
</dbReference>
<sequence>MTKESPFDYAAFLKTLTQGPGVYRMLDKDSQVLYVGKAKNLKRRVSSYFQRSGNLRIQTMVSRIRSIEITVTHTEAEALLLENNLIKELKPRYNILLRDDKSYPYIYLSDDEYPRISFYRGARKGGGRYFGPYPSSAAVKETLYLLQKLFPVRQCENSYYNNRSRACLQYQIKRCTGPCVGLIGRQDYMRDVQDIVLFLEGKTRDVVNGLVERMEKASTELEFEQAARYRDQIEAIRKVQERQYVSGEKGDLDIVACAIAEEQACVQVFFIRQGRNLGNKQFFPRGSKGREAGEILSAFIAQYYLGKQVPAEILVSHAVEDQELLELALGQQSGRKVHLRQSPRGERARWLKMAVHNAEVAMKSRLASSSNARVRIEALQDALGMDEPPERMECFDISHTAGERTVASCVVFNAEGPLKSDYRRFNIKGITPGDDYAAMAQALQRRYTRILAGEGSLPDILFIDGGKGQLSTAAEILADIGVYDVQLVGVAKGPERRAGMEQLFLLHRQQPLILDAHSPALHLIQHIRDEAHRFAITGHRQRRNKARTRSVLEDIPGIGQKRRQNLLKQFGGLQGLSRAGVEDIATVDGISSKLAEKIYQAFHGA</sequence>
<organism evidence="17">
    <name type="scientific">Thiolapillus brandeum</name>
    <dbReference type="NCBI Taxonomy" id="1076588"/>
    <lineage>
        <taxon>Bacteria</taxon>
        <taxon>Pseudomonadati</taxon>
        <taxon>Pseudomonadota</taxon>
        <taxon>Gammaproteobacteria</taxon>
        <taxon>Chromatiales</taxon>
        <taxon>Sedimenticolaceae</taxon>
        <taxon>Thiolapillus</taxon>
    </lineage>
</organism>
<feature type="domain" description="UVR" evidence="14">
    <location>
        <begin position="204"/>
        <end position="239"/>
    </location>
</feature>
<dbReference type="Gene3D" id="3.30.420.340">
    <property type="entry name" value="UvrC, RNAse H endonuclease domain"/>
    <property type="match status" value="1"/>
</dbReference>
<evidence type="ECO:0000256" key="3">
    <source>
        <dbReference type="ARBA" id="ARBA00022763"/>
    </source>
</evidence>
<dbReference type="InterPro" id="IPR000305">
    <property type="entry name" value="GIY-YIG_endonuc"/>
</dbReference>
<comment type="subcellular location">
    <subcellularLocation>
        <location evidence="1 13">Cytoplasm</location>
    </subcellularLocation>
</comment>
<dbReference type="InterPro" id="IPR035901">
    <property type="entry name" value="GIY-YIG_endonuc_sf"/>
</dbReference>
<dbReference type="GO" id="GO:0003677">
    <property type="term" value="F:DNA binding"/>
    <property type="evidence" value="ECO:0007669"/>
    <property type="project" value="UniProtKB-UniRule"/>
</dbReference>
<evidence type="ECO:0000256" key="8">
    <source>
        <dbReference type="ARBA" id="ARBA00059452"/>
    </source>
</evidence>
<comment type="function">
    <text evidence="8 13">The UvrABC repair system catalyzes the recognition and processing of DNA lesions. UvrC both incises the 5' and 3' sides of the lesion. The N-terminal half is responsible for the 3' incision and the C-terminal half is responsible for the 5' incision.</text>
</comment>
<keyword evidence="7 13" id="KW-0742">SOS response</keyword>
<evidence type="ECO:0000256" key="5">
    <source>
        <dbReference type="ARBA" id="ARBA00022881"/>
    </source>
</evidence>
<evidence type="ECO:0000313" key="17">
    <source>
        <dbReference type="EMBL" id="HEC06319.1"/>
    </source>
</evidence>
<dbReference type="PANTHER" id="PTHR30562:SF1">
    <property type="entry name" value="UVRABC SYSTEM PROTEIN C"/>
    <property type="match status" value="1"/>
</dbReference>
<evidence type="ECO:0000256" key="2">
    <source>
        <dbReference type="ARBA" id="ARBA00022490"/>
    </source>
</evidence>
<dbReference type="NCBIfam" id="TIGR00194">
    <property type="entry name" value="uvrC"/>
    <property type="match status" value="1"/>
</dbReference>
<feature type="domain" description="GIY-YIG" evidence="15">
    <location>
        <begin position="18"/>
        <end position="95"/>
    </location>
</feature>
<evidence type="ECO:0000256" key="12">
    <source>
        <dbReference type="ARBA" id="ARBA00077138"/>
    </source>
</evidence>
<dbReference type="PROSITE" id="PS50165">
    <property type="entry name" value="UVRC"/>
    <property type="match status" value="1"/>
</dbReference>
<comment type="similarity">
    <text evidence="9 13">Belongs to the UvrC family.</text>
</comment>
<dbReference type="PANTHER" id="PTHR30562">
    <property type="entry name" value="UVRC/OXIDOREDUCTASE"/>
    <property type="match status" value="1"/>
</dbReference>
<dbReference type="Pfam" id="PF08459">
    <property type="entry name" value="UvrC_RNaseH_dom"/>
    <property type="match status" value="1"/>
</dbReference>